<dbReference type="Pfam" id="PF03106">
    <property type="entry name" value="WRKY"/>
    <property type="match status" value="2"/>
</dbReference>
<evidence type="ECO:0000256" key="10">
    <source>
        <dbReference type="SAM" id="MobiDB-lite"/>
    </source>
</evidence>
<evidence type="ECO:0000256" key="4">
    <source>
        <dbReference type="ARBA" id="ARBA00022833"/>
    </source>
</evidence>
<evidence type="ECO:0000256" key="5">
    <source>
        <dbReference type="ARBA" id="ARBA00023015"/>
    </source>
</evidence>
<evidence type="ECO:0000313" key="12">
    <source>
        <dbReference type="EMBL" id="TYG73949.1"/>
    </source>
</evidence>
<dbReference type="GO" id="GO:0003700">
    <property type="term" value="F:DNA-binding transcription factor activity"/>
    <property type="evidence" value="ECO:0007669"/>
    <property type="project" value="InterPro"/>
</dbReference>
<comment type="subcellular location">
    <subcellularLocation>
        <location evidence="1">Nucleus</location>
    </subcellularLocation>
</comment>
<feature type="region of interest" description="Disordered" evidence="10">
    <location>
        <begin position="244"/>
        <end position="299"/>
    </location>
</feature>
<keyword evidence="8" id="KW-0539">Nucleus</keyword>
<gene>
    <name evidence="12" type="ORF">ES288_D04G143100v1</name>
</gene>
<feature type="compositionally biased region" description="Basic and acidic residues" evidence="10">
    <location>
        <begin position="282"/>
        <end position="299"/>
    </location>
</feature>
<keyword evidence="3" id="KW-0677">Repeat</keyword>
<evidence type="ECO:0000256" key="1">
    <source>
        <dbReference type="ARBA" id="ARBA00004123"/>
    </source>
</evidence>
<feature type="domain" description="WRKY" evidence="11">
    <location>
        <begin position="194"/>
        <end position="251"/>
    </location>
</feature>
<evidence type="ECO:0000256" key="2">
    <source>
        <dbReference type="ARBA" id="ARBA00022723"/>
    </source>
</evidence>
<sequence length="477" mass="52850">MEVKEAERIVIAKPVASRPTCSSFKSFSELLAGAINASPPNACSANIVPAIRPKTVRFKPVVNRAPSAMVSSQAEQSRIGISISSDKVSKSDVKPTVVYKPQAKLVSKTTVSLLANMGNFSASNQQRLQSMEAPVEYANWEKMRAQVRPNHHQNAPSQAETDQTSEPSKVGSQNMEEDPKVLPAVANSDRPSYDGYNWRKYGQKQVKGSEYPRSYYKCTHPNCPVKKKVERSLDGQIAEIVYKGEHNHPKPQPPKRNSSQGLGVTSDGTGQDANNSLWSNNHNERNEGSETRAENHSEVRLSVLPAYQVKALAPYEHVTTGGASENSAGLSGECEEASKEGADVESKSKRRKNENQSSEVGTLGECIQEPRVVVQSCTDSEIMGDGFRWRKYGQKVVKGNPYPRSYYRCTNVKCNVRKHVERASDDPRAFITTYEGKHNHEMPLRNTNHVTAASDPDSNLQSKTSDDKSFQLHIRFR</sequence>
<name>A0A5D2CWG6_GOSDA</name>
<dbReference type="GO" id="GO:0043565">
    <property type="term" value="F:sequence-specific DNA binding"/>
    <property type="evidence" value="ECO:0007669"/>
    <property type="project" value="InterPro"/>
</dbReference>
<evidence type="ECO:0000256" key="6">
    <source>
        <dbReference type="ARBA" id="ARBA00023125"/>
    </source>
</evidence>
<dbReference type="PANTHER" id="PTHR31221:SF90">
    <property type="entry name" value="WRKY TRANSCRIPTION FACTOR 44"/>
    <property type="match status" value="1"/>
</dbReference>
<keyword evidence="7" id="KW-0804">Transcription</keyword>
<accession>A0A5D2CWG6</accession>
<keyword evidence="5" id="KW-0805">Transcription regulation</keyword>
<dbReference type="EMBL" id="CM017704">
    <property type="protein sequence ID" value="TYG73949.1"/>
    <property type="molecule type" value="Genomic_DNA"/>
</dbReference>
<keyword evidence="2" id="KW-0479">Metal-binding</keyword>
<evidence type="ECO:0000256" key="3">
    <source>
        <dbReference type="ARBA" id="ARBA00022737"/>
    </source>
</evidence>
<feature type="compositionally biased region" description="Polar residues" evidence="10">
    <location>
        <begin position="152"/>
        <end position="174"/>
    </location>
</feature>
<feature type="region of interest" description="Disordered" evidence="10">
    <location>
        <begin position="320"/>
        <end position="363"/>
    </location>
</feature>
<dbReference type="InterPro" id="IPR036576">
    <property type="entry name" value="WRKY_dom_sf"/>
</dbReference>
<dbReference type="GO" id="GO:0005634">
    <property type="term" value="C:nucleus"/>
    <property type="evidence" value="ECO:0007669"/>
    <property type="project" value="UniProtKB-SubCell"/>
</dbReference>
<feature type="compositionally biased region" description="Basic and acidic residues" evidence="10">
    <location>
        <begin position="336"/>
        <end position="347"/>
    </location>
</feature>
<dbReference type="SMART" id="SM00774">
    <property type="entry name" value="WRKY"/>
    <property type="match status" value="2"/>
</dbReference>
<keyword evidence="6" id="KW-0238">DNA-binding</keyword>
<dbReference type="Proteomes" id="UP000323506">
    <property type="component" value="Chromosome D04"/>
</dbReference>
<comment type="similarity">
    <text evidence="9">Belongs to the WRKY group I family.</text>
</comment>
<dbReference type="PROSITE" id="PS50811">
    <property type="entry name" value="WRKY"/>
    <property type="match status" value="2"/>
</dbReference>
<evidence type="ECO:0000256" key="7">
    <source>
        <dbReference type="ARBA" id="ARBA00023163"/>
    </source>
</evidence>
<feature type="domain" description="WRKY" evidence="11">
    <location>
        <begin position="378"/>
        <end position="443"/>
    </location>
</feature>
<feature type="region of interest" description="Disordered" evidence="10">
    <location>
        <begin position="438"/>
        <end position="468"/>
    </location>
</feature>
<evidence type="ECO:0000313" key="13">
    <source>
        <dbReference type="Proteomes" id="UP000323506"/>
    </source>
</evidence>
<proteinExistence type="inferred from homology"/>
<dbReference type="PANTHER" id="PTHR31221">
    <property type="entry name" value="WRKY TRANSCRIPTION FACTOR PROTEIN 1-RELATED"/>
    <property type="match status" value="1"/>
</dbReference>
<evidence type="ECO:0000259" key="11">
    <source>
        <dbReference type="PROSITE" id="PS50811"/>
    </source>
</evidence>
<dbReference type="EMBL" id="CM017704">
    <property type="protein sequence ID" value="TYG73950.1"/>
    <property type="molecule type" value="Genomic_DNA"/>
</dbReference>
<dbReference type="GO" id="GO:0046872">
    <property type="term" value="F:metal ion binding"/>
    <property type="evidence" value="ECO:0007669"/>
    <property type="project" value="UniProtKB-KW"/>
</dbReference>
<evidence type="ECO:0000256" key="8">
    <source>
        <dbReference type="ARBA" id="ARBA00023242"/>
    </source>
</evidence>
<dbReference type="Gene3D" id="2.20.25.80">
    <property type="entry name" value="WRKY domain"/>
    <property type="match status" value="2"/>
</dbReference>
<evidence type="ECO:0000256" key="9">
    <source>
        <dbReference type="ARBA" id="ARBA00061157"/>
    </source>
</evidence>
<dbReference type="SUPFAM" id="SSF118290">
    <property type="entry name" value="WRKY DNA-binding domain"/>
    <property type="match status" value="2"/>
</dbReference>
<dbReference type="InterPro" id="IPR044810">
    <property type="entry name" value="WRKY_plant"/>
</dbReference>
<dbReference type="InterPro" id="IPR003657">
    <property type="entry name" value="WRKY_dom"/>
</dbReference>
<feature type="region of interest" description="Disordered" evidence="10">
    <location>
        <begin position="147"/>
        <end position="196"/>
    </location>
</feature>
<keyword evidence="13" id="KW-1185">Reference proteome</keyword>
<dbReference type="FunFam" id="2.20.25.80:FF:000006">
    <property type="entry name" value="WRKY transcription factor"/>
    <property type="match status" value="1"/>
</dbReference>
<dbReference type="EMBL" id="CM017704">
    <property type="protein sequence ID" value="TYG73948.1"/>
    <property type="molecule type" value="Genomic_DNA"/>
</dbReference>
<reference evidence="12 13" key="1">
    <citation type="submission" date="2019-06" db="EMBL/GenBank/DDBJ databases">
        <title>WGS assembly of Gossypium darwinii.</title>
        <authorList>
            <person name="Chen Z.J."/>
            <person name="Sreedasyam A."/>
            <person name="Ando A."/>
            <person name="Song Q."/>
            <person name="De L."/>
            <person name="Hulse-Kemp A."/>
            <person name="Ding M."/>
            <person name="Ye W."/>
            <person name="Kirkbride R."/>
            <person name="Jenkins J."/>
            <person name="Plott C."/>
            <person name="Lovell J."/>
            <person name="Lin Y.-M."/>
            <person name="Vaughn R."/>
            <person name="Liu B."/>
            <person name="Li W."/>
            <person name="Simpson S."/>
            <person name="Scheffler B."/>
            <person name="Saski C."/>
            <person name="Grover C."/>
            <person name="Hu G."/>
            <person name="Conover J."/>
            <person name="Carlson J."/>
            <person name="Shu S."/>
            <person name="Boston L."/>
            <person name="Williams M."/>
            <person name="Peterson D."/>
            <person name="Mcgee K."/>
            <person name="Jones D."/>
            <person name="Wendel J."/>
            <person name="Stelly D."/>
            <person name="Grimwood J."/>
            <person name="Schmutz J."/>
        </authorList>
    </citation>
    <scope>NUCLEOTIDE SEQUENCE [LARGE SCALE GENOMIC DNA]</scope>
    <source>
        <strain evidence="12">1808015.09</strain>
    </source>
</reference>
<feature type="compositionally biased region" description="Polar residues" evidence="10">
    <location>
        <begin position="255"/>
        <end position="281"/>
    </location>
</feature>
<dbReference type="FunFam" id="2.20.25.80:FF:000003">
    <property type="entry name" value="WRKY transcription factor 57"/>
    <property type="match status" value="1"/>
</dbReference>
<keyword evidence="4" id="KW-0862">Zinc</keyword>
<organism evidence="12 13">
    <name type="scientific">Gossypium darwinii</name>
    <name type="common">Darwin's cotton</name>
    <name type="synonym">Gossypium barbadense var. darwinii</name>
    <dbReference type="NCBI Taxonomy" id="34276"/>
    <lineage>
        <taxon>Eukaryota</taxon>
        <taxon>Viridiplantae</taxon>
        <taxon>Streptophyta</taxon>
        <taxon>Embryophyta</taxon>
        <taxon>Tracheophyta</taxon>
        <taxon>Spermatophyta</taxon>
        <taxon>Magnoliopsida</taxon>
        <taxon>eudicotyledons</taxon>
        <taxon>Gunneridae</taxon>
        <taxon>Pentapetalae</taxon>
        <taxon>rosids</taxon>
        <taxon>malvids</taxon>
        <taxon>Malvales</taxon>
        <taxon>Malvaceae</taxon>
        <taxon>Malvoideae</taxon>
        <taxon>Gossypium</taxon>
    </lineage>
</organism>
<protein>
    <recommendedName>
        <fullName evidence="11">WRKY domain-containing protein</fullName>
    </recommendedName>
</protein>
<feature type="compositionally biased region" description="Polar residues" evidence="10">
    <location>
        <begin position="445"/>
        <end position="463"/>
    </location>
</feature>
<dbReference type="AlphaFoldDB" id="A0A5D2CWG6"/>